<evidence type="ECO:0000256" key="10">
    <source>
        <dbReference type="ARBA" id="ARBA00048523"/>
    </source>
</evidence>
<comment type="catalytic activity">
    <reaction evidence="9">
        <text>O-phospho-L-serine + H2O = L-serine + phosphate</text>
        <dbReference type="Rhea" id="RHEA:21208"/>
        <dbReference type="ChEBI" id="CHEBI:15377"/>
        <dbReference type="ChEBI" id="CHEBI:33384"/>
        <dbReference type="ChEBI" id="CHEBI:43474"/>
        <dbReference type="ChEBI" id="CHEBI:57524"/>
        <dbReference type="EC" id="3.1.3.3"/>
    </reaction>
</comment>
<evidence type="ECO:0000256" key="9">
    <source>
        <dbReference type="ARBA" id="ARBA00048138"/>
    </source>
</evidence>
<dbReference type="HOGENOM" id="CLU_052657_1_2_0"/>
<evidence type="ECO:0000256" key="5">
    <source>
        <dbReference type="ARBA" id="ARBA00022723"/>
    </source>
</evidence>
<comment type="catalytic activity">
    <reaction evidence="10">
        <text>O-phospho-D-serine + H2O = D-serine + phosphate</text>
        <dbReference type="Rhea" id="RHEA:24873"/>
        <dbReference type="ChEBI" id="CHEBI:15377"/>
        <dbReference type="ChEBI" id="CHEBI:35247"/>
        <dbReference type="ChEBI" id="CHEBI:43474"/>
        <dbReference type="ChEBI" id="CHEBI:58680"/>
        <dbReference type="EC" id="3.1.3.3"/>
    </reaction>
</comment>
<name>D1AXN5_STRM9</name>
<dbReference type="NCBIfam" id="TIGR01488">
    <property type="entry name" value="HAD-SF-IB"/>
    <property type="match status" value="1"/>
</dbReference>
<dbReference type="GeneID" id="29673146"/>
<evidence type="ECO:0000256" key="3">
    <source>
        <dbReference type="ARBA" id="ARBA00012640"/>
    </source>
</evidence>
<dbReference type="EMBL" id="CP001779">
    <property type="protein sequence ID" value="ACZ01061.1"/>
    <property type="molecule type" value="Genomic_DNA"/>
</dbReference>
<organism evidence="11 12">
    <name type="scientific">Streptobacillus moniliformis (strain ATCC 14647 / DSM 12112 / NCTC 10651 / 9901)</name>
    <dbReference type="NCBI Taxonomy" id="519441"/>
    <lineage>
        <taxon>Bacteria</taxon>
        <taxon>Fusobacteriati</taxon>
        <taxon>Fusobacteriota</taxon>
        <taxon>Fusobacteriia</taxon>
        <taxon>Fusobacteriales</taxon>
        <taxon>Leptotrichiaceae</taxon>
        <taxon>Streptobacillus</taxon>
    </lineage>
</organism>
<dbReference type="Gene3D" id="3.40.50.1000">
    <property type="entry name" value="HAD superfamily/HAD-like"/>
    <property type="match status" value="1"/>
</dbReference>
<dbReference type="KEGG" id="smf:Smon_0583"/>
<dbReference type="Pfam" id="PF12710">
    <property type="entry name" value="HAD"/>
    <property type="match status" value="1"/>
</dbReference>
<dbReference type="GO" id="GO:0036424">
    <property type="term" value="F:L-phosphoserine phosphatase activity"/>
    <property type="evidence" value="ECO:0007669"/>
    <property type="project" value="TreeGrafter"/>
</dbReference>
<dbReference type="GO" id="GO:0006564">
    <property type="term" value="P:L-serine biosynthetic process"/>
    <property type="evidence" value="ECO:0007669"/>
    <property type="project" value="UniProtKB-KW"/>
</dbReference>
<dbReference type="Gene3D" id="1.20.1440.100">
    <property type="entry name" value="SG protein - dephosphorylation function"/>
    <property type="match status" value="1"/>
</dbReference>
<protein>
    <recommendedName>
        <fullName evidence="3">phosphoserine phosphatase</fullName>
        <ecNumber evidence="3">3.1.3.3</ecNumber>
    </recommendedName>
</protein>
<dbReference type="STRING" id="519441.Smon_0583"/>
<keyword evidence="12" id="KW-1185">Reference proteome</keyword>
<dbReference type="InterPro" id="IPR023214">
    <property type="entry name" value="HAD_sf"/>
</dbReference>
<dbReference type="OrthoDB" id="9794212at2"/>
<evidence type="ECO:0000313" key="11">
    <source>
        <dbReference type="EMBL" id="ACZ01061.1"/>
    </source>
</evidence>
<proteinExistence type="predicted"/>
<dbReference type="AlphaFoldDB" id="D1AXN5"/>
<sequence length="241" mass="28326">MKKIAAFFDVDGTIFRNSLLIEHFKMLIKFEFIDEGSFFGDIRQKFKMWEERKGTYDDYLEELVDIYIECIKNVEQKDIDYVAQRVIENRAQKMYAYSRNKIKDHLEKGHLIIIISGSPSFLVDKMAKKLNATDFIATEYLLDENNKYNGENIPMWDSKSKIKAIKDFEKKYDIDLENSYAYGDTTGDFGMFEMVGNPVAINPAKKLFKKISNDKNIKDKIKIVVERKDMIYILDSNVEFM</sequence>
<evidence type="ECO:0000256" key="1">
    <source>
        <dbReference type="ARBA" id="ARBA00001946"/>
    </source>
</evidence>
<keyword evidence="5" id="KW-0479">Metal-binding</keyword>
<dbReference type="SUPFAM" id="SSF56784">
    <property type="entry name" value="HAD-like"/>
    <property type="match status" value="1"/>
</dbReference>
<dbReference type="GO" id="GO:0005737">
    <property type="term" value="C:cytoplasm"/>
    <property type="evidence" value="ECO:0007669"/>
    <property type="project" value="TreeGrafter"/>
</dbReference>
<dbReference type="GO" id="GO:0000287">
    <property type="term" value="F:magnesium ion binding"/>
    <property type="evidence" value="ECO:0007669"/>
    <property type="project" value="TreeGrafter"/>
</dbReference>
<dbReference type="NCBIfam" id="TIGR01490">
    <property type="entry name" value="HAD-SF-IB-hyp1"/>
    <property type="match status" value="1"/>
</dbReference>
<dbReference type="InterPro" id="IPR050582">
    <property type="entry name" value="HAD-like_SerB"/>
</dbReference>
<evidence type="ECO:0000256" key="2">
    <source>
        <dbReference type="ARBA" id="ARBA00005135"/>
    </source>
</evidence>
<dbReference type="PANTHER" id="PTHR43344">
    <property type="entry name" value="PHOSPHOSERINE PHOSPHATASE"/>
    <property type="match status" value="1"/>
</dbReference>
<keyword evidence="8" id="KW-0718">Serine biosynthesis</keyword>
<dbReference type="InterPro" id="IPR006385">
    <property type="entry name" value="HAD_hydro_SerB1"/>
</dbReference>
<dbReference type="eggNOG" id="COG0560">
    <property type="taxonomic scope" value="Bacteria"/>
</dbReference>
<keyword evidence="6 11" id="KW-0378">Hydrolase</keyword>
<dbReference type="Proteomes" id="UP000002072">
    <property type="component" value="Chromosome"/>
</dbReference>
<gene>
    <name evidence="11" type="ordered locus">Smon_0583</name>
</gene>
<evidence type="ECO:0000313" key="12">
    <source>
        <dbReference type="Proteomes" id="UP000002072"/>
    </source>
</evidence>
<reference evidence="11 12" key="1">
    <citation type="journal article" date="2009" name="Stand. Genomic Sci.">
        <title>Complete genome sequence of Streptobacillus moniliformis type strain (9901T).</title>
        <authorList>
            <person name="Nolan M."/>
            <person name="Gronow S."/>
            <person name="Lapidus A."/>
            <person name="Ivanova N."/>
            <person name="Copeland A."/>
            <person name="Lucas S."/>
            <person name="Del Rio T.G."/>
            <person name="Chen F."/>
            <person name="Tice H."/>
            <person name="Pitluck S."/>
            <person name="Cheng J.F."/>
            <person name="Sims D."/>
            <person name="Meincke L."/>
            <person name="Bruce D."/>
            <person name="Goodwin L."/>
            <person name="Brettin T."/>
            <person name="Han C."/>
            <person name="Detter J.C."/>
            <person name="Ovchinikova G."/>
            <person name="Pati A."/>
            <person name="Mavromatis K."/>
            <person name="Mikhailova N."/>
            <person name="Chen A."/>
            <person name="Palaniappan K."/>
            <person name="Land M."/>
            <person name="Hauser L."/>
            <person name="Chang Y.J."/>
            <person name="Jeffries C.D."/>
            <person name="Rohde M."/>
            <person name="Sproer C."/>
            <person name="Goker M."/>
            <person name="Bristow J."/>
            <person name="Eisen J.A."/>
            <person name="Markowitz V."/>
            <person name="Hugenholtz P."/>
            <person name="Kyrpides N.C."/>
            <person name="Klenk H.P."/>
            <person name="Chain P."/>
        </authorList>
    </citation>
    <scope>NUCLEOTIDE SEQUENCE [LARGE SCALE GENOMIC DNA]</scope>
    <source>
        <strain evidence="12">ATCC 14647 / DSM 12112 / NCTC 10651 / 9901</strain>
    </source>
</reference>
<dbReference type="EC" id="3.1.3.3" evidence="3"/>
<evidence type="ECO:0000256" key="6">
    <source>
        <dbReference type="ARBA" id="ARBA00022801"/>
    </source>
</evidence>
<dbReference type="InterPro" id="IPR036412">
    <property type="entry name" value="HAD-like_sf"/>
</dbReference>
<evidence type="ECO:0000256" key="7">
    <source>
        <dbReference type="ARBA" id="ARBA00022842"/>
    </source>
</evidence>
<comment type="pathway">
    <text evidence="2">Amino-acid biosynthesis; L-serine biosynthesis; L-serine from 3-phospho-D-glycerate: step 3/3.</text>
</comment>
<dbReference type="PANTHER" id="PTHR43344:SF2">
    <property type="entry name" value="PHOSPHOSERINE PHOSPHATASE"/>
    <property type="match status" value="1"/>
</dbReference>
<comment type="cofactor">
    <cofactor evidence="1">
        <name>Mg(2+)</name>
        <dbReference type="ChEBI" id="CHEBI:18420"/>
    </cofactor>
</comment>
<accession>D1AXN5</accession>
<dbReference type="RefSeq" id="WP_012858613.1">
    <property type="nucleotide sequence ID" value="NC_013515.1"/>
</dbReference>
<evidence type="ECO:0000256" key="8">
    <source>
        <dbReference type="ARBA" id="ARBA00023299"/>
    </source>
</evidence>
<keyword evidence="4" id="KW-0028">Amino-acid biosynthesis</keyword>
<keyword evidence="7" id="KW-0460">Magnesium</keyword>
<evidence type="ECO:0000256" key="4">
    <source>
        <dbReference type="ARBA" id="ARBA00022605"/>
    </source>
</evidence>